<proteinExistence type="predicted"/>
<reference evidence="2" key="2">
    <citation type="journal article" date="2018" name="Plant J.">
        <title>The Sorghum bicolor reference genome: improved assembly, gene annotations, a transcriptome atlas, and signatures of genome organization.</title>
        <authorList>
            <person name="McCormick R.F."/>
            <person name="Truong S.K."/>
            <person name="Sreedasyam A."/>
            <person name="Jenkins J."/>
            <person name="Shu S."/>
            <person name="Sims D."/>
            <person name="Kennedy M."/>
            <person name="Amirebrahimi M."/>
            <person name="Weers B.D."/>
            <person name="McKinley B."/>
            <person name="Mattison A."/>
            <person name="Morishige D.T."/>
            <person name="Grimwood J."/>
            <person name="Schmutz J."/>
            <person name="Mullet J.E."/>
        </authorList>
    </citation>
    <scope>NUCLEOTIDE SEQUENCE [LARGE SCALE GENOMIC DNA]</scope>
    <source>
        <strain evidence="2">cv. BTx623</strain>
    </source>
</reference>
<dbReference type="Proteomes" id="UP000000768">
    <property type="component" value="Chromosome 6"/>
</dbReference>
<organism evidence="1 2">
    <name type="scientific">Sorghum bicolor</name>
    <name type="common">Sorghum</name>
    <name type="synonym">Sorghum vulgare</name>
    <dbReference type="NCBI Taxonomy" id="4558"/>
    <lineage>
        <taxon>Eukaryota</taxon>
        <taxon>Viridiplantae</taxon>
        <taxon>Streptophyta</taxon>
        <taxon>Embryophyta</taxon>
        <taxon>Tracheophyta</taxon>
        <taxon>Spermatophyta</taxon>
        <taxon>Magnoliopsida</taxon>
        <taxon>Liliopsida</taxon>
        <taxon>Poales</taxon>
        <taxon>Poaceae</taxon>
        <taxon>PACMAD clade</taxon>
        <taxon>Panicoideae</taxon>
        <taxon>Andropogonodae</taxon>
        <taxon>Andropogoneae</taxon>
        <taxon>Sorghinae</taxon>
        <taxon>Sorghum</taxon>
    </lineage>
</organism>
<reference evidence="1 2" key="1">
    <citation type="journal article" date="2009" name="Nature">
        <title>The Sorghum bicolor genome and the diversification of grasses.</title>
        <authorList>
            <person name="Paterson A.H."/>
            <person name="Bowers J.E."/>
            <person name="Bruggmann R."/>
            <person name="Dubchak I."/>
            <person name="Grimwood J."/>
            <person name="Gundlach H."/>
            <person name="Haberer G."/>
            <person name="Hellsten U."/>
            <person name="Mitros T."/>
            <person name="Poliakov A."/>
            <person name="Schmutz J."/>
            <person name="Spannagl M."/>
            <person name="Tang H."/>
            <person name="Wang X."/>
            <person name="Wicker T."/>
            <person name="Bharti A.K."/>
            <person name="Chapman J."/>
            <person name="Feltus F.A."/>
            <person name="Gowik U."/>
            <person name="Grigoriev I.V."/>
            <person name="Lyons E."/>
            <person name="Maher C.A."/>
            <person name="Martis M."/>
            <person name="Narechania A."/>
            <person name="Otillar R.P."/>
            <person name="Penning B.W."/>
            <person name="Salamov A.A."/>
            <person name="Wang Y."/>
            <person name="Zhang L."/>
            <person name="Carpita N.C."/>
            <person name="Freeling M."/>
            <person name="Gingle A.R."/>
            <person name="Hash C.T."/>
            <person name="Keller B."/>
            <person name="Klein P."/>
            <person name="Kresovich S."/>
            <person name="McCann M.C."/>
            <person name="Ming R."/>
            <person name="Peterson D.G."/>
            <person name="Mehboob-ur-Rahman"/>
            <person name="Ware D."/>
            <person name="Westhoff P."/>
            <person name="Mayer K.F."/>
            <person name="Messing J."/>
            <person name="Rokhsar D.S."/>
        </authorList>
    </citation>
    <scope>NUCLEOTIDE SEQUENCE [LARGE SCALE GENOMIC DNA]</scope>
    <source>
        <strain evidence="2">cv. BTx623</strain>
    </source>
</reference>
<dbReference type="EMBL" id="CM000765">
    <property type="protein sequence ID" value="KXG26986.1"/>
    <property type="molecule type" value="Genomic_DNA"/>
</dbReference>
<evidence type="ECO:0000313" key="2">
    <source>
        <dbReference type="Proteomes" id="UP000000768"/>
    </source>
</evidence>
<evidence type="ECO:0000313" key="1">
    <source>
        <dbReference type="EMBL" id="KXG26986.1"/>
    </source>
</evidence>
<dbReference type="InParanoid" id="A0A1B6PMU5"/>
<dbReference type="Gramene" id="KXG26986">
    <property type="protein sequence ID" value="KXG26986"/>
    <property type="gene ID" value="SORBI_3006G191400"/>
</dbReference>
<protein>
    <submittedName>
        <fullName evidence="1">Uncharacterized protein</fullName>
    </submittedName>
</protein>
<name>A0A1B6PMU5_SORBI</name>
<gene>
    <name evidence="1" type="ORF">SORBI_3006G191400</name>
</gene>
<accession>A0A1B6PMU5</accession>
<sequence>MADKSVASPATAVVASPAPLRQQLDFRSLHIHLLLCGIQPALVQCLLQLGIQQVWICHGNQSSMISASNLLIHVYCKEMLLIC</sequence>
<keyword evidence="2" id="KW-1185">Reference proteome</keyword>
<dbReference type="AlphaFoldDB" id="A0A1B6PMU5"/>